<evidence type="ECO:0000313" key="1">
    <source>
        <dbReference type="EMBL" id="QCL97883.1"/>
    </source>
</evidence>
<organism evidence="1 2">
    <name type="scientific">Agrobacterium tumefaciens</name>
    <dbReference type="NCBI Taxonomy" id="358"/>
    <lineage>
        <taxon>Bacteria</taxon>
        <taxon>Pseudomonadati</taxon>
        <taxon>Pseudomonadota</taxon>
        <taxon>Alphaproteobacteria</taxon>
        <taxon>Hyphomicrobiales</taxon>
        <taxon>Rhizobiaceae</taxon>
        <taxon>Rhizobium/Agrobacterium group</taxon>
        <taxon>Agrobacterium</taxon>
        <taxon>Agrobacterium tumefaciens complex</taxon>
    </lineage>
</organism>
<dbReference type="RefSeq" id="WP_137006221.1">
    <property type="nucleotide sequence ID" value="NZ_CP039924.1"/>
</dbReference>
<dbReference type="Proteomes" id="UP000298649">
    <property type="component" value="Plasmid pAtCFBP7129a"/>
</dbReference>
<gene>
    <name evidence="1" type="ORF">CFBP7129_27280</name>
</gene>
<accession>A0A4D7Z5T7</accession>
<dbReference type="AlphaFoldDB" id="A0A4D7Z5T7"/>
<reference evidence="1 2" key="1">
    <citation type="submission" date="2019-04" db="EMBL/GenBank/DDBJ databases">
        <title>Complete genome sequence of Agrobacterium tumefaciens CFBP7129.</title>
        <authorList>
            <person name="Haryono M."/>
            <person name="Lin Y.-C."/>
            <person name="Lai E.-M."/>
            <person name="Kuo C.-H."/>
        </authorList>
    </citation>
    <scope>NUCLEOTIDE SEQUENCE [LARGE SCALE GENOMIC DNA]</scope>
    <source>
        <strain evidence="1 2">CFBP7129</strain>
        <plasmid evidence="2">patcfbp7129a</plasmid>
    </source>
</reference>
<evidence type="ECO:0000313" key="2">
    <source>
        <dbReference type="Proteomes" id="UP000298649"/>
    </source>
</evidence>
<proteinExistence type="predicted"/>
<name>A0A4D7Z5T7_AGRTU</name>
<sequence length="85" mass="9334">MVIVAHRPDALSVIDYVLAQGAAHSYPRDMEAQFCIDINKQDFDLACNLRELPKVHKVSCCPIVGHQPAGVNAALDDEMPAVSRF</sequence>
<dbReference type="EMBL" id="CP039924">
    <property type="protein sequence ID" value="QCL97883.1"/>
    <property type="molecule type" value="Genomic_DNA"/>
</dbReference>
<geneLocation type="plasmid" evidence="2">
    <name>patcfbp7129a</name>
</geneLocation>
<keyword evidence="1" id="KW-0614">Plasmid</keyword>
<protein>
    <submittedName>
        <fullName evidence="1">Uncharacterized protein</fullName>
    </submittedName>
</protein>